<evidence type="ECO:0000313" key="3">
    <source>
        <dbReference type="Proteomes" id="UP000293483"/>
    </source>
</evidence>
<evidence type="ECO:0000313" key="2">
    <source>
        <dbReference type="EMBL" id="RZG69858.1"/>
    </source>
</evidence>
<protein>
    <submittedName>
        <fullName evidence="2">Ammonium transporter</fullName>
    </submittedName>
</protein>
<organism evidence="2 3">
    <name type="scientific">Acinetobacter bouvetii</name>
    <dbReference type="NCBI Taxonomy" id="202951"/>
    <lineage>
        <taxon>Bacteria</taxon>
        <taxon>Pseudomonadati</taxon>
        <taxon>Pseudomonadota</taxon>
        <taxon>Gammaproteobacteria</taxon>
        <taxon>Moraxellales</taxon>
        <taxon>Moraxellaceae</taxon>
        <taxon>Acinetobacter</taxon>
    </lineage>
</organism>
<dbReference type="STRING" id="202951.GCA_001485025_00998"/>
<keyword evidence="1" id="KW-1133">Transmembrane helix</keyword>
<comment type="caution">
    <text evidence="2">The sequence shown here is derived from an EMBL/GenBank/DDBJ whole genome shotgun (WGS) entry which is preliminary data.</text>
</comment>
<dbReference type="AlphaFoldDB" id="A0A4Q7B4R4"/>
<feature type="transmembrane region" description="Helical" evidence="1">
    <location>
        <begin position="6"/>
        <end position="26"/>
    </location>
</feature>
<sequence length="158" mass="18001">MENTGIWVIGFIILFVLGSILGLRVSPREKALGIMRDKARKMGLHPRLVVAPDWTKIPMVSEKRASMVAYYSILLPEARLPLMRARVADQKLQLVHGDDKFKDLPIALKGIYAIDMQANCVGLYWDEESDLRATQLDDIKAYLNSLAELYFRPIKKQD</sequence>
<proteinExistence type="predicted"/>
<accession>A0A4Q7B4R4</accession>
<dbReference type="Proteomes" id="UP000293483">
    <property type="component" value="Unassembled WGS sequence"/>
</dbReference>
<keyword evidence="1" id="KW-0812">Transmembrane</keyword>
<dbReference type="RefSeq" id="WP_130143738.1">
    <property type="nucleotide sequence ID" value="NZ_SGSU01000001.1"/>
</dbReference>
<reference evidence="2 3" key="1">
    <citation type="submission" date="2019-02" db="EMBL/GenBank/DDBJ databases">
        <title>The Batch Genome Submission of Acinetobacter spp. strains.</title>
        <authorList>
            <person name="Qin J."/>
            <person name="Hu Y."/>
            <person name="Ye H."/>
            <person name="Wei L."/>
            <person name="Feng Y."/>
            <person name="Zong Z."/>
        </authorList>
    </citation>
    <scope>NUCLEOTIDE SEQUENCE [LARGE SCALE GENOMIC DNA]</scope>
    <source>
        <strain evidence="2 3">WCHABo060081</strain>
    </source>
</reference>
<evidence type="ECO:0000256" key="1">
    <source>
        <dbReference type="SAM" id="Phobius"/>
    </source>
</evidence>
<gene>
    <name evidence="2" type="ORF">EXE25_00795</name>
</gene>
<name>A0A4Q7B4R4_9GAMM</name>
<keyword evidence="1" id="KW-0472">Membrane</keyword>
<dbReference type="EMBL" id="SGSU01000001">
    <property type="protein sequence ID" value="RZG69858.1"/>
    <property type="molecule type" value="Genomic_DNA"/>
</dbReference>